<name>A0A919MWI2_9ACTN</name>
<dbReference type="Pfam" id="PF19654">
    <property type="entry name" value="DUF6157"/>
    <property type="match status" value="1"/>
</dbReference>
<dbReference type="RefSeq" id="WP_203784495.1">
    <property type="nucleotide sequence ID" value="NZ_BOMV01000057.1"/>
</dbReference>
<protein>
    <submittedName>
        <fullName evidence="1">Uncharacterized protein</fullName>
    </submittedName>
</protein>
<dbReference type="InterPro" id="IPR046155">
    <property type="entry name" value="DUF6157"/>
</dbReference>
<organism evidence="1 2">
    <name type="scientific">Paractinoplanes rishiriensis</name>
    <dbReference type="NCBI Taxonomy" id="1050105"/>
    <lineage>
        <taxon>Bacteria</taxon>
        <taxon>Bacillati</taxon>
        <taxon>Actinomycetota</taxon>
        <taxon>Actinomycetes</taxon>
        <taxon>Micromonosporales</taxon>
        <taxon>Micromonosporaceae</taxon>
        <taxon>Paractinoplanes</taxon>
    </lineage>
</organism>
<dbReference type="Proteomes" id="UP000636960">
    <property type="component" value="Unassembled WGS sequence"/>
</dbReference>
<gene>
    <name evidence="1" type="ORF">Ari01nite_49590</name>
</gene>
<keyword evidence="2" id="KW-1185">Reference proteome</keyword>
<proteinExistence type="predicted"/>
<evidence type="ECO:0000313" key="1">
    <source>
        <dbReference type="EMBL" id="GIE97494.1"/>
    </source>
</evidence>
<comment type="caution">
    <text evidence="1">The sequence shown here is derived from an EMBL/GenBank/DDBJ whole genome shotgun (WGS) entry which is preliminary data.</text>
</comment>
<dbReference type="EMBL" id="BOMV01000057">
    <property type="protein sequence ID" value="GIE97494.1"/>
    <property type="molecule type" value="Genomic_DNA"/>
</dbReference>
<evidence type="ECO:0000313" key="2">
    <source>
        <dbReference type="Proteomes" id="UP000636960"/>
    </source>
</evidence>
<accession>A0A919MWI2</accession>
<reference evidence="1" key="1">
    <citation type="submission" date="2021-01" db="EMBL/GenBank/DDBJ databases">
        <title>Whole genome shotgun sequence of Actinoplanes rishiriensis NBRC 108556.</title>
        <authorList>
            <person name="Komaki H."/>
            <person name="Tamura T."/>
        </authorList>
    </citation>
    <scope>NUCLEOTIDE SEQUENCE</scope>
    <source>
        <strain evidence="1">NBRC 108556</strain>
    </source>
</reference>
<sequence>MHSTNYQDTFIQVAEDCPAASATAPPARATPSVAERTFRMIADAPYQHTSDDVIFTVWADRNALPQTDRPTARATFFAKGQPCLRSSDLGKRYGWGIHADAEGRVALVAVGSAAYTDLAAGKAPDGTPVTVTRAMRSRRR</sequence>
<dbReference type="AlphaFoldDB" id="A0A919MWI2"/>